<proteinExistence type="predicted"/>
<comment type="caution">
    <text evidence="1">The sequence shown here is derived from an EMBL/GenBank/DDBJ whole genome shotgun (WGS) entry which is preliminary data.</text>
</comment>
<organism evidence="1 2">
    <name type="scientific">Phlebia brevispora</name>
    <dbReference type="NCBI Taxonomy" id="194682"/>
    <lineage>
        <taxon>Eukaryota</taxon>
        <taxon>Fungi</taxon>
        <taxon>Dikarya</taxon>
        <taxon>Basidiomycota</taxon>
        <taxon>Agaricomycotina</taxon>
        <taxon>Agaricomycetes</taxon>
        <taxon>Polyporales</taxon>
        <taxon>Meruliaceae</taxon>
        <taxon>Phlebia</taxon>
    </lineage>
</organism>
<protein>
    <submittedName>
        <fullName evidence="1">Uncharacterized protein</fullName>
    </submittedName>
</protein>
<accession>A0ACC1TDM1</accession>
<evidence type="ECO:0000313" key="2">
    <source>
        <dbReference type="Proteomes" id="UP001148662"/>
    </source>
</evidence>
<reference evidence="1" key="1">
    <citation type="submission" date="2022-07" db="EMBL/GenBank/DDBJ databases">
        <title>Genome Sequence of Phlebia brevispora.</title>
        <authorList>
            <person name="Buettner E."/>
        </authorList>
    </citation>
    <scope>NUCLEOTIDE SEQUENCE</scope>
    <source>
        <strain evidence="1">MPL23</strain>
    </source>
</reference>
<dbReference type="Proteomes" id="UP001148662">
    <property type="component" value="Unassembled WGS sequence"/>
</dbReference>
<dbReference type="EMBL" id="JANHOG010000057">
    <property type="protein sequence ID" value="KAJ3558919.1"/>
    <property type="molecule type" value="Genomic_DNA"/>
</dbReference>
<sequence length="335" mass="37392">MRSRRKDDCYRFSVIHPIPTFDNLTALEDVIERMREQGLYLMYDMRWTYMNATAVEEEVNRIKNKPNLLLWYTGDEPDGSSDPLNATVLAYNQIYDLDGYHPVSLVLNCQDYYWTEYTAGTDIVMQDTYMIGINVTFSNQWGTPCTADYGDCGCDNCKGQFEDISNRMDEFAGRLFVKGWDRTKAVWTAPQAFGDNTYWTRYPTGQEYVVQTVLGINHGGLGSLAWDDPTTDDIQSSASALAISFAAMKEFVLNPVASFRHVVQDRVDVGLWTVGAQTLVLATNLNYEETTLSLAKAGVHAVGMARQVFDSGATLNVHTGTIALSSVGTGGFILD</sequence>
<gene>
    <name evidence="1" type="ORF">NM688_g643</name>
</gene>
<evidence type="ECO:0000313" key="1">
    <source>
        <dbReference type="EMBL" id="KAJ3558919.1"/>
    </source>
</evidence>
<keyword evidence="2" id="KW-1185">Reference proteome</keyword>
<name>A0ACC1TDM1_9APHY</name>